<dbReference type="GO" id="GO:0004852">
    <property type="term" value="F:uroporphyrinogen-III synthase activity"/>
    <property type="evidence" value="ECO:0007669"/>
    <property type="project" value="InterPro"/>
</dbReference>
<reference evidence="3" key="1">
    <citation type="submission" date="2016-09" db="EMBL/GenBank/DDBJ databases">
        <title>Genome Sequence of Bathymodiolus thermophilus sulfur-oxidizing gill endosymbiont.</title>
        <authorList>
            <person name="Ponnudurai R."/>
            <person name="Kleiner M."/>
            <person name="Sayavedra L."/>
            <person name="Thuermer A."/>
            <person name="Felbeck H."/>
            <person name="Schlueter R."/>
            <person name="Schweder T."/>
            <person name="Markert S."/>
        </authorList>
    </citation>
    <scope>NUCLEOTIDE SEQUENCE [LARGE SCALE GENOMIC DNA]</scope>
    <source>
        <strain evidence="3">BAT/CrabSpa'14</strain>
    </source>
</reference>
<dbReference type="Proteomes" id="UP000182798">
    <property type="component" value="Unassembled WGS sequence"/>
</dbReference>
<accession>A0A1J8P1J7</accession>
<proteinExistence type="predicted"/>
<name>A0A1J8P1J7_9GAMM</name>
<sequence>MLTRALSQVQPLQTLLSEQGYQPVLFPTLEIELLNNKPLKTHYNVLIFISANAVEHGLETLKILDYQSTKIFAVGAATAKKLEE</sequence>
<evidence type="ECO:0000313" key="2">
    <source>
        <dbReference type="EMBL" id="OJA03414.1"/>
    </source>
</evidence>
<evidence type="ECO:0000313" key="3">
    <source>
        <dbReference type="Proteomes" id="UP000182798"/>
    </source>
</evidence>
<dbReference type="SUPFAM" id="SSF69618">
    <property type="entry name" value="HemD-like"/>
    <property type="match status" value="1"/>
</dbReference>
<dbReference type="InterPro" id="IPR003754">
    <property type="entry name" value="4pyrrol_synth_uPrphyn_synth"/>
</dbReference>
<dbReference type="AlphaFoldDB" id="A0A1J8P1J7"/>
<dbReference type="Gene3D" id="3.40.50.10090">
    <property type="match status" value="1"/>
</dbReference>
<dbReference type="Pfam" id="PF02602">
    <property type="entry name" value="HEM4"/>
    <property type="match status" value="1"/>
</dbReference>
<comment type="caution">
    <text evidence="2">The sequence shown here is derived from an EMBL/GenBank/DDBJ whole genome shotgun (WGS) entry which is preliminary data.</text>
</comment>
<dbReference type="CDD" id="cd06578">
    <property type="entry name" value="HemD"/>
    <property type="match status" value="1"/>
</dbReference>
<evidence type="ECO:0000259" key="1">
    <source>
        <dbReference type="Pfam" id="PF02602"/>
    </source>
</evidence>
<feature type="domain" description="Tetrapyrrole biosynthesis uroporphyrinogen III synthase" evidence="1">
    <location>
        <begin position="12"/>
        <end position="84"/>
    </location>
</feature>
<dbReference type="InterPro" id="IPR036108">
    <property type="entry name" value="4pyrrol_syn_uPrphyn_synt_sf"/>
</dbReference>
<organism evidence="2 3">
    <name type="scientific">Bathymodiolus thermophilus thioautotrophic gill symbiont</name>
    <dbReference type="NCBI Taxonomy" id="2360"/>
    <lineage>
        <taxon>Bacteria</taxon>
        <taxon>Pseudomonadati</taxon>
        <taxon>Pseudomonadota</taxon>
        <taxon>Gammaproteobacteria</taxon>
        <taxon>sulfur-oxidizing symbionts</taxon>
    </lineage>
</organism>
<feature type="non-terminal residue" evidence="2">
    <location>
        <position position="84"/>
    </location>
</feature>
<dbReference type="GO" id="GO:0033014">
    <property type="term" value="P:tetrapyrrole biosynthetic process"/>
    <property type="evidence" value="ECO:0007669"/>
    <property type="project" value="InterPro"/>
</dbReference>
<protein>
    <submittedName>
        <fullName evidence="2">Uroporphyrinogen III synthase</fullName>
    </submittedName>
</protein>
<dbReference type="EMBL" id="MIQH01000652">
    <property type="protein sequence ID" value="OJA03414.1"/>
    <property type="molecule type" value="Genomic_DNA"/>
</dbReference>
<gene>
    <name evidence="2" type="ORF">BGC33_10640</name>
</gene>